<dbReference type="SUPFAM" id="SSF53383">
    <property type="entry name" value="PLP-dependent transferases"/>
    <property type="match status" value="1"/>
</dbReference>
<dbReference type="GO" id="GO:0030170">
    <property type="term" value="F:pyridoxal phosphate binding"/>
    <property type="evidence" value="ECO:0007669"/>
    <property type="project" value="TreeGrafter"/>
</dbReference>
<keyword evidence="3 4" id="KW-0663">Pyridoxal phosphate</keyword>
<dbReference type="InterPro" id="IPR015422">
    <property type="entry name" value="PyrdxlP-dep_Trfase_small"/>
</dbReference>
<comment type="cofactor">
    <cofactor evidence="1">
        <name>pyridoxal 5'-phosphate</name>
        <dbReference type="ChEBI" id="CHEBI:597326"/>
    </cofactor>
</comment>
<dbReference type="InterPro" id="IPR015424">
    <property type="entry name" value="PyrdxlP-dep_Trfase"/>
</dbReference>
<proteinExistence type="inferred from homology"/>
<dbReference type="InterPro" id="IPR015421">
    <property type="entry name" value="PyrdxlP-dep_Trfase_major"/>
</dbReference>
<dbReference type="Gene3D" id="3.40.640.10">
    <property type="entry name" value="Type I PLP-dependent aspartate aminotransferase-like (Major domain)"/>
    <property type="match status" value="1"/>
</dbReference>
<evidence type="ECO:0000256" key="3">
    <source>
        <dbReference type="PIRSR" id="PIRSR000390-2"/>
    </source>
</evidence>
<evidence type="ECO:0000256" key="2">
    <source>
        <dbReference type="PIRSR" id="PIRSR000390-1"/>
    </source>
</evidence>
<protein>
    <submittedName>
        <fullName evidence="5">dTDP-4-amino-4,6-dideoxygalactose transaminase</fullName>
    </submittedName>
</protein>
<feature type="active site" description="Proton acceptor" evidence="2">
    <location>
        <position position="195"/>
    </location>
</feature>
<evidence type="ECO:0000256" key="4">
    <source>
        <dbReference type="RuleBase" id="RU004508"/>
    </source>
</evidence>
<organism evidence="5 6">
    <name type="scientific">Sphaerisporangium siamense</name>
    <dbReference type="NCBI Taxonomy" id="795645"/>
    <lineage>
        <taxon>Bacteria</taxon>
        <taxon>Bacillati</taxon>
        <taxon>Actinomycetota</taxon>
        <taxon>Actinomycetes</taxon>
        <taxon>Streptosporangiales</taxon>
        <taxon>Streptosporangiaceae</taxon>
        <taxon>Sphaerisporangium</taxon>
    </lineage>
</organism>
<dbReference type="Pfam" id="PF01041">
    <property type="entry name" value="DegT_DnrJ_EryC1"/>
    <property type="match status" value="1"/>
</dbReference>
<dbReference type="GO" id="GO:0008483">
    <property type="term" value="F:transaminase activity"/>
    <property type="evidence" value="ECO:0007669"/>
    <property type="project" value="TreeGrafter"/>
</dbReference>
<name>A0A7W7D8V2_9ACTN</name>
<dbReference type="RefSeq" id="WP_184882168.1">
    <property type="nucleotide sequence ID" value="NZ_BOOV01000040.1"/>
</dbReference>
<dbReference type="EMBL" id="JACHND010000001">
    <property type="protein sequence ID" value="MBB4702419.1"/>
    <property type="molecule type" value="Genomic_DNA"/>
</dbReference>
<dbReference type="GO" id="GO:0000271">
    <property type="term" value="P:polysaccharide biosynthetic process"/>
    <property type="evidence" value="ECO:0007669"/>
    <property type="project" value="TreeGrafter"/>
</dbReference>
<reference evidence="5 6" key="1">
    <citation type="submission" date="2020-08" db="EMBL/GenBank/DDBJ databases">
        <title>Sequencing the genomes of 1000 actinobacteria strains.</title>
        <authorList>
            <person name="Klenk H.-P."/>
        </authorList>
    </citation>
    <scope>NUCLEOTIDE SEQUENCE [LARGE SCALE GENOMIC DNA]</scope>
    <source>
        <strain evidence="5 6">DSM 45784</strain>
    </source>
</reference>
<comment type="similarity">
    <text evidence="4">Belongs to the DegT/DnrJ/EryC1 family.</text>
</comment>
<dbReference type="PANTHER" id="PTHR30244:SF34">
    <property type="entry name" value="DTDP-4-AMINO-4,6-DIDEOXYGALACTOSE TRANSAMINASE"/>
    <property type="match status" value="1"/>
</dbReference>
<evidence type="ECO:0000313" key="5">
    <source>
        <dbReference type="EMBL" id="MBB4702419.1"/>
    </source>
</evidence>
<gene>
    <name evidence="5" type="ORF">BJ982_003963</name>
</gene>
<keyword evidence="6" id="KW-1185">Reference proteome</keyword>
<dbReference type="Gene3D" id="3.90.1150.10">
    <property type="entry name" value="Aspartate Aminotransferase, domain 1"/>
    <property type="match status" value="1"/>
</dbReference>
<comment type="caution">
    <text evidence="5">The sequence shown here is derived from an EMBL/GenBank/DDBJ whole genome shotgun (WGS) entry which is preliminary data.</text>
</comment>
<dbReference type="AlphaFoldDB" id="A0A7W7D8V2"/>
<dbReference type="CDD" id="cd00616">
    <property type="entry name" value="AHBA_syn"/>
    <property type="match status" value="1"/>
</dbReference>
<dbReference type="PANTHER" id="PTHR30244">
    <property type="entry name" value="TRANSAMINASE"/>
    <property type="match status" value="1"/>
</dbReference>
<evidence type="ECO:0000256" key="1">
    <source>
        <dbReference type="ARBA" id="ARBA00001933"/>
    </source>
</evidence>
<sequence>MIPLFKVALAPDAADRVREVIGTAVLGHGPRVEEFEDALRARVGTPHLATVNNGTSGLHLALRLATAPPGSNPPADGDRGEVLTTALTFEATNWAILANGFHVRWVDVDPGTLNMDLDDLAKKISPATRAIMVVHWAGHPVDVERLARVLDDAEAAHGFRPAVIEDCAQAWGTTLRGTPLGNHGNYCVFSFHATKHLACGAGGMLVTPDEESLRRALRLRFFGIDRRADRVNGDYDVPEWGYNFYLGEIAAAIGLANLETVADRVALHRRNAAHFDEHLAGVPGLEPTARPEGEESSFWLYPVKVERRADFIRKLADAGITASAVVRRNDTHTCLPPDAAETLPNLDAVHDRVVHVPVGWWLTEEDRAHIVATIRSGW</sequence>
<evidence type="ECO:0000313" key="6">
    <source>
        <dbReference type="Proteomes" id="UP000542210"/>
    </source>
</evidence>
<accession>A0A7W7D8V2</accession>
<feature type="modified residue" description="N6-(pyridoxal phosphate)lysine" evidence="3">
    <location>
        <position position="195"/>
    </location>
</feature>
<dbReference type="InterPro" id="IPR000653">
    <property type="entry name" value="DegT/StrS_aminotransferase"/>
</dbReference>
<dbReference type="PIRSF" id="PIRSF000390">
    <property type="entry name" value="PLP_StrS"/>
    <property type="match status" value="1"/>
</dbReference>
<dbReference type="Proteomes" id="UP000542210">
    <property type="component" value="Unassembled WGS sequence"/>
</dbReference>